<dbReference type="Proteomes" id="UP000053095">
    <property type="component" value="Unassembled WGS sequence"/>
</dbReference>
<dbReference type="SUPFAM" id="SSF51735">
    <property type="entry name" value="NAD(P)-binding Rossmann-fold domains"/>
    <property type="match status" value="1"/>
</dbReference>
<name>A0A510NX41_TALPI</name>
<keyword evidence="9" id="KW-1185">Reference proteome</keyword>
<evidence type="ECO:0000313" key="8">
    <source>
        <dbReference type="EMBL" id="GAM36623.1"/>
    </source>
</evidence>
<gene>
    <name evidence="8" type="ORF">TCE0_018r05847</name>
</gene>
<dbReference type="PANTHER" id="PTHR43350:SF11">
    <property type="entry name" value="ENOYL REDUCTASE (ER) DOMAIN-CONTAINING PROTEIN"/>
    <property type="match status" value="1"/>
</dbReference>
<protein>
    <submittedName>
        <fullName evidence="8">Alcohol dehydrogenase</fullName>
    </submittedName>
</protein>
<feature type="domain" description="Enoyl reductase (ER)" evidence="7">
    <location>
        <begin position="15"/>
        <end position="334"/>
    </location>
</feature>
<evidence type="ECO:0000256" key="6">
    <source>
        <dbReference type="RuleBase" id="RU361277"/>
    </source>
</evidence>
<comment type="cofactor">
    <cofactor evidence="1 6">
        <name>Zn(2+)</name>
        <dbReference type="ChEBI" id="CHEBI:29105"/>
    </cofactor>
</comment>
<evidence type="ECO:0000259" key="7">
    <source>
        <dbReference type="SMART" id="SM00829"/>
    </source>
</evidence>
<keyword evidence="3 6" id="KW-0479">Metal-binding</keyword>
<dbReference type="InterPro" id="IPR020843">
    <property type="entry name" value="ER"/>
</dbReference>
<accession>A0A510NX41</accession>
<evidence type="ECO:0000313" key="9">
    <source>
        <dbReference type="Proteomes" id="UP000053095"/>
    </source>
</evidence>
<dbReference type="Gene3D" id="3.40.50.720">
    <property type="entry name" value="NAD(P)-binding Rossmann-like Domain"/>
    <property type="match status" value="1"/>
</dbReference>
<dbReference type="Pfam" id="PF08240">
    <property type="entry name" value="ADH_N"/>
    <property type="match status" value="1"/>
</dbReference>
<dbReference type="EMBL" id="DF933814">
    <property type="protein sequence ID" value="GAM36623.1"/>
    <property type="molecule type" value="Genomic_DNA"/>
</dbReference>
<dbReference type="InterPro" id="IPR002328">
    <property type="entry name" value="ADH_Zn_CS"/>
</dbReference>
<evidence type="ECO:0000256" key="2">
    <source>
        <dbReference type="ARBA" id="ARBA00008072"/>
    </source>
</evidence>
<evidence type="ECO:0000256" key="5">
    <source>
        <dbReference type="ARBA" id="ARBA00023002"/>
    </source>
</evidence>
<dbReference type="PANTHER" id="PTHR43350">
    <property type="entry name" value="NAD-DEPENDENT ALCOHOL DEHYDROGENASE"/>
    <property type="match status" value="1"/>
</dbReference>
<reference evidence="9" key="1">
    <citation type="journal article" date="2015" name="Genome Announc.">
        <title>Draft genome sequence of Talaromyces cellulolyticus strain Y-94, a source of lignocellulosic biomass-degrading enzymes.</title>
        <authorList>
            <person name="Fujii T."/>
            <person name="Koike H."/>
            <person name="Sawayama S."/>
            <person name="Yano S."/>
            <person name="Inoue H."/>
        </authorList>
    </citation>
    <scope>NUCLEOTIDE SEQUENCE [LARGE SCALE GENOMIC DNA]</scope>
    <source>
        <strain evidence="9">Y-94</strain>
    </source>
</reference>
<dbReference type="PROSITE" id="PS00059">
    <property type="entry name" value="ADH_ZINC"/>
    <property type="match status" value="1"/>
</dbReference>
<dbReference type="AlphaFoldDB" id="A0A510NX41"/>
<dbReference type="InterPro" id="IPR036291">
    <property type="entry name" value="NAD(P)-bd_dom_sf"/>
</dbReference>
<dbReference type="GO" id="GO:0016491">
    <property type="term" value="F:oxidoreductase activity"/>
    <property type="evidence" value="ECO:0007669"/>
    <property type="project" value="UniProtKB-KW"/>
</dbReference>
<dbReference type="InterPro" id="IPR011032">
    <property type="entry name" value="GroES-like_sf"/>
</dbReference>
<dbReference type="InterPro" id="IPR013154">
    <property type="entry name" value="ADH-like_N"/>
</dbReference>
<evidence type="ECO:0000256" key="3">
    <source>
        <dbReference type="ARBA" id="ARBA00022723"/>
    </source>
</evidence>
<sequence>MSRETTALVLREINGPFALENIKVDSLRPNELLVEIHATGICHTDLSCATGILPAQVPAVFGHEGAGVVVGTGSGIIDVTKGEKRSDGTSALAFQDGSKLHGHFFGQSSFSRLAVVNRNSLVKVPQDVPLALFAPMGCGLQTGAGAILNSLDVQPGSTVAIFGVGSVGLSAVMAARIRQAKEIIAVDLQANRLELAKELGATKTINSTEVDVIEEIKKVCTPNGVQFALDCSGVLKVIEMMIESLGTRGRACSVGAPSPGKRASVDVFSHLVMGREYIGSHQGGSTSQEMALYLIDQYKKGHYPLEKIIVQYDIKDFEKAMKDTKEGRAVKAVLTWK</sequence>
<dbReference type="InterPro" id="IPR013149">
    <property type="entry name" value="ADH-like_C"/>
</dbReference>
<dbReference type="Pfam" id="PF00107">
    <property type="entry name" value="ADH_zinc_N"/>
    <property type="match status" value="1"/>
</dbReference>
<dbReference type="SUPFAM" id="SSF50129">
    <property type="entry name" value="GroES-like"/>
    <property type="match status" value="1"/>
</dbReference>
<dbReference type="Gene3D" id="3.90.180.10">
    <property type="entry name" value="Medium-chain alcohol dehydrogenases, catalytic domain"/>
    <property type="match status" value="1"/>
</dbReference>
<keyword evidence="4 6" id="KW-0862">Zinc</keyword>
<comment type="similarity">
    <text evidence="2 6">Belongs to the zinc-containing alcohol dehydrogenase family.</text>
</comment>
<proteinExistence type="inferred from homology"/>
<dbReference type="GO" id="GO:0008270">
    <property type="term" value="F:zinc ion binding"/>
    <property type="evidence" value="ECO:0007669"/>
    <property type="project" value="InterPro"/>
</dbReference>
<dbReference type="SMART" id="SM00829">
    <property type="entry name" value="PKS_ER"/>
    <property type="match status" value="1"/>
</dbReference>
<dbReference type="CDD" id="cd08278">
    <property type="entry name" value="benzyl_alcohol_DH"/>
    <property type="match status" value="1"/>
</dbReference>
<organism evidence="8 9">
    <name type="scientific">Talaromyces pinophilus</name>
    <name type="common">Penicillium pinophilum</name>
    <dbReference type="NCBI Taxonomy" id="128442"/>
    <lineage>
        <taxon>Eukaryota</taxon>
        <taxon>Fungi</taxon>
        <taxon>Dikarya</taxon>
        <taxon>Ascomycota</taxon>
        <taxon>Pezizomycotina</taxon>
        <taxon>Eurotiomycetes</taxon>
        <taxon>Eurotiomycetidae</taxon>
        <taxon>Eurotiales</taxon>
        <taxon>Trichocomaceae</taxon>
        <taxon>Talaromyces</taxon>
        <taxon>Talaromyces sect. Talaromyces</taxon>
    </lineage>
</organism>
<dbReference type="FunFam" id="3.40.50.720:FF:000003">
    <property type="entry name" value="S-(hydroxymethyl)glutathione dehydrogenase"/>
    <property type="match status" value="1"/>
</dbReference>
<evidence type="ECO:0000256" key="4">
    <source>
        <dbReference type="ARBA" id="ARBA00022833"/>
    </source>
</evidence>
<evidence type="ECO:0000256" key="1">
    <source>
        <dbReference type="ARBA" id="ARBA00001947"/>
    </source>
</evidence>
<keyword evidence="5" id="KW-0560">Oxidoreductase</keyword>